<keyword evidence="5 9" id="KW-0406">Ion transport</keyword>
<comment type="subcellular location">
    <subcellularLocation>
        <location evidence="1 9">Cell membrane</location>
        <topology evidence="1 9">Peripheral membrane protein</topology>
    </subcellularLocation>
</comment>
<evidence type="ECO:0000256" key="10">
    <source>
        <dbReference type="RuleBase" id="RU003656"/>
    </source>
</evidence>
<dbReference type="NCBIfam" id="TIGR01216">
    <property type="entry name" value="ATP_synt_epsi"/>
    <property type="match status" value="1"/>
</dbReference>
<accession>A0A1T4KE08</accession>
<dbReference type="InterPro" id="IPR020546">
    <property type="entry name" value="ATP_synth_F1_dsu/esu_N"/>
</dbReference>
<dbReference type="GO" id="GO:0005886">
    <property type="term" value="C:plasma membrane"/>
    <property type="evidence" value="ECO:0007669"/>
    <property type="project" value="UniProtKB-SubCell"/>
</dbReference>
<evidence type="ECO:0000256" key="8">
    <source>
        <dbReference type="ARBA" id="ARBA00023310"/>
    </source>
</evidence>
<dbReference type="Gene3D" id="1.20.5.440">
    <property type="entry name" value="ATP synthase delta/epsilon subunit, C-terminal domain"/>
    <property type="match status" value="1"/>
</dbReference>
<dbReference type="InterPro" id="IPR020547">
    <property type="entry name" value="ATP_synth_F1_esu_C"/>
</dbReference>
<comment type="subunit">
    <text evidence="9 10">F-type ATPases have 2 components, CF(1) - the catalytic core - and CF(0) - the membrane proton channel. CF(1) has five subunits: alpha(3), beta(3), gamma(1), delta(1), epsilon(1). CF(0) has three main subunits: a, b and c.</text>
</comment>
<keyword evidence="7 9" id="KW-0139">CF(1)</keyword>
<evidence type="ECO:0000313" key="13">
    <source>
        <dbReference type="EMBL" id="SJZ40698.1"/>
    </source>
</evidence>
<dbReference type="PANTHER" id="PTHR13822">
    <property type="entry name" value="ATP SYNTHASE DELTA/EPSILON CHAIN"/>
    <property type="match status" value="1"/>
</dbReference>
<dbReference type="PANTHER" id="PTHR13822:SF10">
    <property type="entry name" value="ATP SYNTHASE EPSILON CHAIN, CHLOROPLASTIC"/>
    <property type="match status" value="1"/>
</dbReference>
<dbReference type="EMBL" id="FUXA01000004">
    <property type="protein sequence ID" value="SJZ40698.1"/>
    <property type="molecule type" value="Genomic_DNA"/>
</dbReference>
<sequence length="133" mass="14881">MAEMMQLKIITPDKEFYNGEADFVEFTTVEGDIGIYPKHVPTTVVIAPGVLRIHKNKEVRTAALHSGFAEILGHKITILAEAVEWPEDIDKNRAEAAKIRAERKLSDDAGDISKAELALKRSVLRIRMAEKNK</sequence>
<name>A0A1T4KE08_9FIRM</name>
<keyword evidence="14" id="KW-1185">Reference proteome</keyword>
<dbReference type="OrthoDB" id="9804110at2"/>
<dbReference type="Gene3D" id="2.60.15.10">
    <property type="entry name" value="F0F1 ATP synthase delta/epsilon subunit, N-terminal"/>
    <property type="match status" value="1"/>
</dbReference>
<dbReference type="Pfam" id="PF00401">
    <property type="entry name" value="ATP-synt_DE"/>
    <property type="match status" value="1"/>
</dbReference>
<gene>
    <name evidence="9" type="primary">atpC</name>
    <name evidence="13" type="ORF">SAMN02745110_00320</name>
</gene>
<feature type="domain" description="ATP synthase epsilon subunit C-terminal" evidence="11">
    <location>
        <begin position="87"/>
        <end position="130"/>
    </location>
</feature>
<evidence type="ECO:0000256" key="9">
    <source>
        <dbReference type="HAMAP-Rule" id="MF_00530"/>
    </source>
</evidence>
<dbReference type="AlphaFoldDB" id="A0A1T4KE08"/>
<evidence type="ECO:0000256" key="6">
    <source>
        <dbReference type="ARBA" id="ARBA00023136"/>
    </source>
</evidence>
<reference evidence="13 14" key="1">
    <citation type="submission" date="2017-02" db="EMBL/GenBank/DDBJ databases">
        <authorList>
            <person name="Peterson S.W."/>
        </authorList>
    </citation>
    <scope>NUCLEOTIDE SEQUENCE [LARGE SCALE GENOMIC DNA]</scope>
    <source>
        <strain evidence="13 14">ATCC 17233</strain>
    </source>
</reference>
<dbReference type="SUPFAM" id="SSF51344">
    <property type="entry name" value="Epsilon subunit of F1F0-ATP synthase N-terminal domain"/>
    <property type="match status" value="1"/>
</dbReference>
<dbReference type="InterPro" id="IPR036794">
    <property type="entry name" value="ATP_F1_dsu/esu_C_sf"/>
</dbReference>
<keyword evidence="6 9" id="KW-0472">Membrane</keyword>
<dbReference type="GO" id="GO:0005524">
    <property type="term" value="F:ATP binding"/>
    <property type="evidence" value="ECO:0007669"/>
    <property type="project" value="UniProtKB-UniRule"/>
</dbReference>
<dbReference type="GO" id="GO:0045259">
    <property type="term" value="C:proton-transporting ATP synthase complex"/>
    <property type="evidence" value="ECO:0007669"/>
    <property type="project" value="UniProtKB-KW"/>
</dbReference>
<evidence type="ECO:0000256" key="7">
    <source>
        <dbReference type="ARBA" id="ARBA00023196"/>
    </source>
</evidence>
<evidence type="ECO:0000313" key="14">
    <source>
        <dbReference type="Proteomes" id="UP000189857"/>
    </source>
</evidence>
<comment type="function">
    <text evidence="9">Produces ATP from ADP in the presence of a proton gradient across the membrane.</text>
</comment>
<feature type="domain" description="ATP synthase F1 complex delta/epsilon subunit N-terminal" evidence="12">
    <location>
        <begin position="5"/>
        <end position="82"/>
    </location>
</feature>
<dbReference type="InterPro" id="IPR001469">
    <property type="entry name" value="ATP_synth_F1_dsu/esu"/>
</dbReference>
<dbReference type="RefSeq" id="WP_078785991.1">
    <property type="nucleotide sequence ID" value="NZ_CACZYW010000003.1"/>
</dbReference>
<evidence type="ECO:0000256" key="3">
    <source>
        <dbReference type="ARBA" id="ARBA00022448"/>
    </source>
</evidence>
<dbReference type="Proteomes" id="UP000189857">
    <property type="component" value="Unassembled WGS sequence"/>
</dbReference>
<dbReference type="InterPro" id="IPR036771">
    <property type="entry name" value="ATPsynth_dsu/esu_N"/>
</dbReference>
<keyword evidence="4 9" id="KW-1003">Cell membrane</keyword>
<dbReference type="CDD" id="cd12152">
    <property type="entry name" value="F1-ATPase_delta"/>
    <property type="match status" value="1"/>
</dbReference>
<organism evidence="13 14">
    <name type="scientific">Eubacterium ruminantium</name>
    <dbReference type="NCBI Taxonomy" id="42322"/>
    <lineage>
        <taxon>Bacteria</taxon>
        <taxon>Bacillati</taxon>
        <taxon>Bacillota</taxon>
        <taxon>Clostridia</taxon>
        <taxon>Eubacteriales</taxon>
        <taxon>Eubacteriaceae</taxon>
        <taxon>Eubacterium</taxon>
    </lineage>
</organism>
<comment type="similarity">
    <text evidence="2 9 10">Belongs to the ATPase epsilon chain family.</text>
</comment>
<dbReference type="Pfam" id="PF02823">
    <property type="entry name" value="ATP-synt_DE_N"/>
    <property type="match status" value="1"/>
</dbReference>
<protein>
    <recommendedName>
        <fullName evidence="9">ATP synthase epsilon chain</fullName>
    </recommendedName>
    <alternativeName>
        <fullName evidence="9">ATP synthase F1 sector epsilon subunit</fullName>
    </alternativeName>
    <alternativeName>
        <fullName evidence="9">F-ATPase epsilon subunit</fullName>
    </alternativeName>
</protein>
<evidence type="ECO:0000256" key="4">
    <source>
        <dbReference type="ARBA" id="ARBA00022475"/>
    </source>
</evidence>
<dbReference type="HAMAP" id="MF_00530">
    <property type="entry name" value="ATP_synth_epsil_bac"/>
    <property type="match status" value="1"/>
</dbReference>
<dbReference type="GO" id="GO:0046933">
    <property type="term" value="F:proton-transporting ATP synthase activity, rotational mechanism"/>
    <property type="evidence" value="ECO:0007669"/>
    <property type="project" value="UniProtKB-UniRule"/>
</dbReference>
<dbReference type="SUPFAM" id="SSF46604">
    <property type="entry name" value="Epsilon subunit of F1F0-ATP synthase C-terminal domain"/>
    <property type="match status" value="1"/>
</dbReference>
<keyword evidence="9" id="KW-0375">Hydrogen ion transport</keyword>
<keyword evidence="8 9" id="KW-0066">ATP synthesis</keyword>
<evidence type="ECO:0000259" key="11">
    <source>
        <dbReference type="Pfam" id="PF00401"/>
    </source>
</evidence>
<evidence type="ECO:0000256" key="1">
    <source>
        <dbReference type="ARBA" id="ARBA00004202"/>
    </source>
</evidence>
<keyword evidence="3 9" id="KW-0813">Transport</keyword>
<evidence type="ECO:0000256" key="5">
    <source>
        <dbReference type="ARBA" id="ARBA00023065"/>
    </source>
</evidence>
<evidence type="ECO:0000256" key="2">
    <source>
        <dbReference type="ARBA" id="ARBA00005712"/>
    </source>
</evidence>
<evidence type="ECO:0000259" key="12">
    <source>
        <dbReference type="Pfam" id="PF02823"/>
    </source>
</evidence>
<proteinExistence type="inferred from homology"/>